<dbReference type="AlphaFoldDB" id="A0A6A6DWV9"/>
<organism evidence="2 3">
    <name type="scientific">Zopfia rhizophila CBS 207.26</name>
    <dbReference type="NCBI Taxonomy" id="1314779"/>
    <lineage>
        <taxon>Eukaryota</taxon>
        <taxon>Fungi</taxon>
        <taxon>Dikarya</taxon>
        <taxon>Ascomycota</taxon>
        <taxon>Pezizomycotina</taxon>
        <taxon>Dothideomycetes</taxon>
        <taxon>Dothideomycetes incertae sedis</taxon>
        <taxon>Zopfiaceae</taxon>
        <taxon>Zopfia</taxon>
    </lineage>
</organism>
<name>A0A6A6DWV9_9PEZI</name>
<accession>A0A6A6DWV9</accession>
<reference evidence="2" key="1">
    <citation type="journal article" date="2020" name="Stud. Mycol.">
        <title>101 Dothideomycetes genomes: a test case for predicting lifestyles and emergence of pathogens.</title>
        <authorList>
            <person name="Haridas S."/>
            <person name="Albert R."/>
            <person name="Binder M."/>
            <person name="Bloem J."/>
            <person name="Labutti K."/>
            <person name="Salamov A."/>
            <person name="Andreopoulos B."/>
            <person name="Baker S."/>
            <person name="Barry K."/>
            <person name="Bills G."/>
            <person name="Bluhm B."/>
            <person name="Cannon C."/>
            <person name="Castanera R."/>
            <person name="Culley D."/>
            <person name="Daum C."/>
            <person name="Ezra D."/>
            <person name="Gonzalez J."/>
            <person name="Henrissat B."/>
            <person name="Kuo A."/>
            <person name="Liang C."/>
            <person name="Lipzen A."/>
            <person name="Lutzoni F."/>
            <person name="Magnuson J."/>
            <person name="Mondo S."/>
            <person name="Nolan M."/>
            <person name="Ohm R."/>
            <person name="Pangilinan J."/>
            <person name="Park H.-J."/>
            <person name="Ramirez L."/>
            <person name="Alfaro M."/>
            <person name="Sun H."/>
            <person name="Tritt A."/>
            <person name="Yoshinaga Y."/>
            <person name="Zwiers L.-H."/>
            <person name="Turgeon B."/>
            <person name="Goodwin S."/>
            <person name="Spatafora J."/>
            <person name="Crous P."/>
            <person name="Grigoriev I."/>
        </authorList>
    </citation>
    <scope>NUCLEOTIDE SEQUENCE</scope>
    <source>
        <strain evidence="2">CBS 207.26</strain>
    </source>
</reference>
<gene>
    <name evidence="2" type="ORF">K469DRAFT_690761</name>
</gene>
<dbReference type="Proteomes" id="UP000800200">
    <property type="component" value="Unassembled WGS sequence"/>
</dbReference>
<evidence type="ECO:0000313" key="2">
    <source>
        <dbReference type="EMBL" id="KAF2182658.1"/>
    </source>
</evidence>
<feature type="transmembrane region" description="Helical" evidence="1">
    <location>
        <begin position="21"/>
        <end position="38"/>
    </location>
</feature>
<keyword evidence="1" id="KW-0472">Membrane</keyword>
<keyword evidence="1" id="KW-1133">Transmembrane helix</keyword>
<evidence type="ECO:0000256" key="1">
    <source>
        <dbReference type="SAM" id="Phobius"/>
    </source>
</evidence>
<proteinExistence type="predicted"/>
<sequence length="135" mass="15460">MVQRSYWSLIMHLRNGTNFGMVRSPYWSLFWSFVMYASRTSPNSAEFVPVCTWAIAFAPQMRRLISTNKVNCIILICNTSPRTRAIYDLGHPPVSSAPLFLVIIMLAVLFDRHAFRYRDGGNRKRSPSSGQKRVG</sequence>
<keyword evidence="3" id="KW-1185">Reference proteome</keyword>
<feature type="transmembrane region" description="Helical" evidence="1">
    <location>
        <begin position="97"/>
        <end position="115"/>
    </location>
</feature>
<evidence type="ECO:0000313" key="3">
    <source>
        <dbReference type="Proteomes" id="UP000800200"/>
    </source>
</evidence>
<keyword evidence="1" id="KW-0812">Transmembrane</keyword>
<protein>
    <submittedName>
        <fullName evidence="2">Uncharacterized protein</fullName>
    </submittedName>
</protein>
<dbReference type="EMBL" id="ML994647">
    <property type="protein sequence ID" value="KAF2182658.1"/>
    <property type="molecule type" value="Genomic_DNA"/>
</dbReference>